<evidence type="ECO:0000259" key="4">
    <source>
        <dbReference type="PROSITE" id="PS01124"/>
    </source>
</evidence>
<reference evidence="5 6" key="1">
    <citation type="submission" date="2019-01" db="EMBL/GenBank/DDBJ databases">
        <title>Genome sequencing of strain FW100M-2.</title>
        <authorList>
            <person name="Heo J."/>
            <person name="Kim S.-J."/>
            <person name="Kim J.-S."/>
            <person name="Hong S.-B."/>
            <person name="Kwon S.-W."/>
        </authorList>
    </citation>
    <scope>NUCLEOTIDE SEQUENCE [LARGE SCALE GENOMIC DNA]</scope>
    <source>
        <strain evidence="5 6">FW100M-2</strain>
    </source>
</reference>
<dbReference type="InterPro" id="IPR003313">
    <property type="entry name" value="AraC-bd"/>
</dbReference>
<evidence type="ECO:0000256" key="2">
    <source>
        <dbReference type="ARBA" id="ARBA00023125"/>
    </source>
</evidence>
<dbReference type="RefSeq" id="WP_129443201.1">
    <property type="nucleotide sequence ID" value="NZ_CP035492.1"/>
</dbReference>
<dbReference type="PROSITE" id="PS01124">
    <property type="entry name" value="HTH_ARAC_FAMILY_2"/>
    <property type="match status" value="1"/>
</dbReference>
<dbReference type="InterPro" id="IPR037923">
    <property type="entry name" value="HTH-like"/>
</dbReference>
<keyword evidence="3" id="KW-0804">Transcription</keyword>
<dbReference type="AlphaFoldDB" id="A0A4P6F422"/>
<protein>
    <submittedName>
        <fullName evidence="5">AraC family transcriptional regulator</fullName>
    </submittedName>
</protein>
<dbReference type="Pfam" id="PF12833">
    <property type="entry name" value="HTH_18"/>
    <property type="match status" value="1"/>
</dbReference>
<feature type="domain" description="HTH araC/xylS-type" evidence="4">
    <location>
        <begin position="197"/>
        <end position="295"/>
    </location>
</feature>
<evidence type="ECO:0000256" key="3">
    <source>
        <dbReference type="ARBA" id="ARBA00023163"/>
    </source>
</evidence>
<dbReference type="SUPFAM" id="SSF46689">
    <property type="entry name" value="Homeodomain-like"/>
    <property type="match status" value="2"/>
</dbReference>
<dbReference type="KEGG" id="pprt:ET464_17595"/>
<dbReference type="GO" id="GO:0003700">
    <property type="term" value="F:DNA-binding transcription factor activity"/>
    <property type="evidence" value="ECO:0007669"/>
    <property type="project" value="InterPro"/>
</dbReference>
<accession>A0A4P6F422</accession>
<keyword evidence="2" id="KW-0238">DNA-binding</keyword>
<dbReference type="GO" id="GO:0043565">
    <property type="term" value="F:sequence-specific DNA binding"/>
    <property type="evidence" value="ECO:0007669"/>
    <property type="project" value="InterPro"/>
</dbReference>
<dbReference type="Pfam" id="PF02311">
    <property type="entry name" value="AraC_binding"/>
    <property type="match status" value="1"/>
</dbReference>
<proteinExistence type="predicted"/>
<keyword evidence="6" id="KW-1185">Reference proteome</keyword>
<organism evidence="5 6">
    <name type="scientific">Paenibacillus protaetiae</name>
    <dbReference type="NCBI Taxonomy" id="2509456"/>
    <lineage>
        <taxon>Bacteria</taxon>
        <taxon>Bacillati</taxon>
        <taxon>Bacillota</taxon>
        <taxon>Bacilli</taxon>
        <taxon>Bacillales</taxon>
        <taxon>Paenibacillaceae</taxon>
        <taxon>Paenibacillus</taxon>
    </lineage>
</organism>
<evidence type="ECO:0000313" key="5">
    <source>
        <dbReference type="EMBL" id="QAY67927.1"/>
    </source>
</evidence>
<evidence type="ECO:0000313" key="6">
    <source>
        <dbReference type="Proteomes" id="UP000293568"/>
    </source>
</evidence>
<dbReference type="Proteomes" id="UP000293568">
    <property type="component" value="Chromosome"/>
</dbReference>
<dbReference type="EMBL" id="CP035492">
    <property type="protein sequence ID" value="QAY67927.1"/>
    <property type="molecule type" value="Genomic_DNA"/>
</dbReference>
<dbReference type="InterPro" id="IPR018060">
    <property type="entry name" value="HTH_AraC"/>
</dbReference>
<sequence length="297" mass="34210">MRHPNELWEDTRLEQKSYPIQLFRNASGNRQAGDNILYLHWHEHMEWIVLRQGKAVFYIDSRQVEANAGDVLFVPGGSLHVGYALEEGEVVYDSLVFNAALFNEWVHDPVYAQLAAPYVEGSLPFPAVLSAADDWEVRYQPALEDIVEELTRKEAGYQLIVKAKLYALIVMLARYCSGSQPSARQTEAYFMNRDRFKQLIGWIEQHFAEKLTVRQAAELMRLDPFHFCKQFKKMTGRTFIEYVNVCRANEAERLLLGSEATVGEIALRVGCDNANYFTKLYKQYKGITPSAARRRSR</sequence>
<dbReference type="SMART" id="SM00342">
    <property type="entry name" value="HTH_ARAC"/>
    <property type="match status" value="1"/>
</dbReference>
<dbReference type="CDD" id="cd02208">
    <property type="entry name" value="cupin_RmlC-like"/>
    <property type="match status" value="1"/>
</dbReference>
<dbReference type="SUPFAM" id="SSF51215">
    <property type="entry name" value="Regulatory protein AraC"/>
    <property type="match status" value="1"/>
</dbReference>
<dbReference type="InterPro" id="IPR009057">
    <property type="entry name" value="Homeodomain-like_sf"/>
</dbReference>
<dbReference type="OrthoDB" id="9791615at2"/>
<gene>
    <name evidence="5" type="ORF">ET464_17595</name>
</gene>
<name>A0A4P6F422_9BACL</name>
<evidence type="ECO:0000256" key="1">
    <source>
        <dbReference type="ARBA" id="ARBA00023015"/>
    </source>
</evidence>
<keyword evidence="1" id="KW-0805">Transcription regulation</keyword>
<dbReference type="Gene3D" id="2.60.120.10">
    <property type="entry name" value="Jelly Rolls"/>
    <property type="match status" value="1"/>
</dbReference>
<dbReference type="InterPro" id="IPR014710">
    <property type="entry name" value="RmlC-like_jellyroll"/>
</dbReference>
<dbReference type="Gene3D" id="1.10.10.60">
    <property type="entry name" value="Homeodomain-like"/>
    <property type="match status" value="2"/>
</dbReference>
<dbReference type="PANTHER" id="PTHR43280:SF28">
    <property type="entry name" value="HTH-TYPE TRANSCRIPTIONAL ACTIVATOR RHAS"/>
    <property type="match status" value="1"/>
</dbReference>
<dbReference type="PANTHER" id="PTHR43280">
    <property type="entry name" value="ARAC-FAMILY TRANSCRIPTIONAL REGULATOR"/>
    <property type="match status" value="1"/>
</dbReference>